<reference evidence="2 3" key="1">
    <citation type="journal article" date="2013" name="Stand. Genomic Sci.">
        <title>Genomic Encyclopedia of Type Strains, Phase I: The one thousand microbial genomes (KMG-I) project.</title>
        <authorList>
            <person name="Kyrpides N.C."/>
            <person name="Woyke T."/>
            <person name="Eisen J.A."/>
            <person name="Garrity G."/>
            <person name="Lilburn T.G."/>
            <person name="Beck B.J."/>
            <person name="Whitman W.B."/>
            <person name="Hugenholtz P."/>
            <person name="Klenk H.P."/>
        </authorList>
    </citation>
    <scope>NUCLEOTIDE SEQUENCE [LARGE SCALE GENOMIC DNA]</scope>
    <source>
        <strain evidence="2 3">DSM 13484</strain>
    </source>
</reference>
<dbReference type="Pfam" id="PF12741">
    <property type="entry name" value="SusD-like"/>
    <property type="match status" value="1"/>
</dbReference>
<gene>
    <name evidence="2" type="ORF">LX66_2467</name>
</gene>
<name>A0A562T4E8_CHIJA</name>
<proteinExistence type="predicted"/>
<dbReference type="OrthoDB" id="843771at2"/>
<dbReference type="SUPFAM" id="SSF48452">
    <property type="entry name" value="TPR-like"/>
    <property type="match status" value="1"/>
</dbReference>
<dbReference type="InterPro" id="IPR011990">
    <property type="entry name" value="TPR-like_helical_dom_sf"/>
</dbReference>
<protein>
    <submittedName>
        <fullName evidence="2">SusD/RagB-like outer membrane lipoprotein</fullName>
    </submittedName>
</protein>
<dbReference type="Gene3D" id="1.25.40.390">
    <property type="match status" value="1"/>
</dbReference>
<organism evidence="2 3">
    <name type="scientific">Chitinophaga japonensis</name>
    <name type="common">Flexibacter japonensis</name>
    <dbReference type="NCBI Taxonomy" id="104662"/>
    <lineage>
        <taxon>Bacteria</taxon>
        <taxon>Pseudomonadati</taxon>
        <taxon>Bacteroidota</taxon>
        <taxon>Chitinophagia</taxon>
        <taxon>Chitinophagales</taxon>
        <taxon>Chitinophagaceae</taxon>
        <taxon>Chitinophaga</taxon>
    </lineage>
</organism>
<accession>A0A562T4E8</accession>
<dbReference type="EMBL" id="VLLG01000003">
    <property type="protein sequence ID" value="TWI88382.1"/>
    <property type="molecule type" value="Genomic_DNA"/>
</dbReference>
<keyword evidence="1" id="KW-0732">Signal</keyword>
<dbReference type="Proteomes" id="UP000316778">
    <property type="component" value="Unassembled WGS sequence"/>
</dbReference>
<feature type="chain" id="PRO_5022201824" evidence="1">
    <location>
        <begin position="20"/>
        <end position="527"/>
    </location>
</feature>
<dbReference type="RefSeq" id="WP_145713644.1">
    <property type="nucleotide sequence ID" value="NZ_BAAAFY010000001.1"/>
</dbReference>
<keyword evidence="2" id="KW-0449">Lipoprotein</keyword>
<keyword evidence="3" id="KW-1185">Reference proteome</keyword>
<evidence type="ECO:0000256" key="1">
    <source>
        <dbReference type="SAM" id="SignalP"/>
    </source>
</evidence>
<dbReference type="AlphaFoldDB" id="A0A562T4E8"/>
<comment type="caution">
    <text evidence="2">The sequence shown here is derived from an EMBL/GenBank/DDBJ whole genome shotgun (WGS) entry which is preliminary data.</text>
</comment>
<feature type="signal peptide" evidence="1">
    <location>
        <begin position="1"/>
        <end position="19"/>
    </location>
</feature>
<evidence type="ECO:0000313" key="2">
    <source>
        <dbReference type="EMBL" id="TWI88382.1"/>
    </source>
</evidence>
<dbReference type="InterPro" id="IPR024302">
    <property type="entry name" value="SusD-like"/>
</dbReference>
<sequence length="527" mass="59731">MTKRVTITALFLYAALLGACTKSFEDINKNPYDFHEDELKPDLKLLGEPLVQTMLNIMVSNDPATAQVQQNLVGDVYSGYMMTPTPFESNRNNTTYDLLDNWNNHIWTVAYGNVMPNCRFVQEKSKGRYSDFYAWAQLLRVVAMHRVSDVYGPVIYTKYGIINPDGSIDYDSQQEAYNAFFRDLSEAIDTLTLYASRPQRNFTAFDLAYGGDYAQWVKFANSLRLRLAIRISKVDPAKARTEGEAALQHPLGLLSGPADNFNINISPVAHPLFVICYKWNDIRMGAPMESIMTGYHDPRLPYYFLYSDSRDSSYNGIRNGINITSRDTYNGFSKLSLRQLEQGKIQLMTAAETWFLKAEAALYGWEGAGDAGSNYNEGIRASFAQYQLEDKYAAYASNNTYTARPYTDPKNADNNVPAGSPYLSNITIRWDPGATPAQKLERIITQKWIAMFPEGEEAWAEFRRTGYPKLFPVVLNYSNGKISTEQFIRRINFCQLEYATNPQGVARALQALGGPDNGGTRLWWDRE</sequence>
<dbReference type="PROSITE" id="PS51257">
    <property type="entry name" value="PROKAR_LIPOPROTEIN"/>
    <property type="match status" value="1"/>
</dbReference>
<evidence type="ECO:0000313" key="3">
    <source>
        <dbReference type="Proteomes" id="UP000316778"/>
    </source>
</evidence>